<evidence type="ECO:0000259" key="2">
    <source>
        <dbReference type="Pfam" id="PF04909"/>
    </source>
</evidence>
<dbReference type="InterPro" id="IPR032465">
    <property type="entry name" value="ACMSD"/>
</dbReference>
<evidence type="ECO:0000313" key="3">
    <source>
        <dbReference type="EMBL" id="KKB59303.1"/>
    </source>
</evidence>
<dbReference type="STRING" id="1203610.HMPREF1536_00846"/>
<dbReference type="EMBL" id="AQHW01000005">
    <property type="protein sequence ID" value="KKB59303.1"/>
    <property type="molecule type" value="Genomic_DNA"/>
</dbReference>
<dbReference type="Gene3D" id="3.20.20.140">
    <property type="entry name" value="Metal-dependent hydrolases"/>
    <property type="match status" value="1"/>
</dbReference>
<dbReference type="SUPFAM" id="SSF51556">
    <property type="entry name" value="Metallo-dependent hydrolases"/>
    <property type="match status" value="1"/>
</dbReference>
<dbReference type="PATRIC" id="fig|1203610.3.peg.871"/>
<dbReference type="GO" id="GO:0016831">
    <property type="term" value="F:carboxy-lyase activity"/>
    <property type="evidence" value="ECO:0007669"/>
    <property type="project" value="InterPro"/>
</dbReference>
<evidence type="ECO:0000313" key="4">
    <source>
        <dbReference type="Proteomes" id="UP000033035"/>
    </source>
</evidence>
<dbReference type="AlphaFoldDB" id="A0A0F5JNE7"/>
<organism evidence="3 4">
    <name type="scientific">Parabacteroides gordonii MS-1 = DSM 23371</name>
    <dbReference type="NCBI Taxonomy" id="1203610"/>
    <lineage>
        <taxon>Bacteria</taxon>
        <taxon>Pseudomonadati</taxon>
        <taxon>Bacteroidota</taxon>
        <taxon>Bacteroidia</taxon>
        <taxon>Bacteroidales</taxon>
        <taxon>Tannerellaceae</taxon>
        <taxon>Parabacteroides</taxon>
    </lineage>
</organism>
<dbReference type="Pfam" id="PF04909">
    <property type="entry name" value="Amidohydro_2"/>
    <property type="match status" value="1"/>
</dbReference>
<dbReference type="PANTHER" id="PTHR21240:SF28">
    <property type="entry name" value="ISO-OROTATE DECARBOXYLASE (EUROFUNG)"/>
    <property type="match status" value="1"/>
</dbReference>
<gene>
    <name evidence="3" type="ORF">HMPREF1536_00846</name>
</gene>
<protein>
    <recommendedName>
        <fullName evidence="2">Amidohydrolase-related domain-containing protein</fullName>
    </recommendedName>
</protein>
<dbReference type="Proteomes" id="UP000033035">
    <property type="component" value="Unassembled WGS sequence"/>
</dbReference>
<evidence type="ECO:0000256" key="1">
    <source>
        <dbReference type="ARBA" id="ARBA00023239"/>
    </source>
</evidence>
<keyword evidence="1" id="KW-0456">Lyase</keyword>
<dbReference type="GO" id="GO:0019748">
    <property type="term" value="P:secondary metabolic process"/>
    <property type="evidence" value="ECO:0007669"/>
    <property type="project" value="TreeGrafter"/>
</dbReference>
<sequence>MNKTIWIFYLLIIVHQGVVRAQNVENLLLKDYRPVSAFRIPQVEVKKARCPVIDAHSHDYAKSKEEVDEWVNTMDSVGIAFTHIMSCNWIGEPIDVFMERYRDYPDRFGFWCSFDYTGFDEPDWEKRAIASLVHYHKLGVIGVGEMGDKGEGDLYGYPVEGRGIHIDHPRLKPLLEKCASLGMPVNIHVGEPIWMYLPIDANNDGLMNSANWRIDTTKTNCLGYDGLMLHFENALKANPKTTFIACHYLNMNHDLPRLGRLLDQYPNLYLDISARVSESAATPRATREFIIRYADRILFGTDNGRRAQMYRSVFRILESNDEHIITPGNSHYWPLSGFELPDDVLKKIYRSNAEKLFKIKSL</sequence>
<comment type="caution">
    <text evidence="3">The sequence shown here is derived from an EMBL/GenBank/DDBJ whole genome shotgun (WGS) entry which is preliminary data.</text>
</comment>
<dbReference type="HOGENOM" id="CLU_039043_0_0_10"/>
<dbReference type="InterPro" id="IPR006680">
    <property type="entry name" value="Amidohydro-rel"/>
</dbReference>
<reference evidence="3 4" key="1">
    <citation type="submission" date="2013-04" db="EMBL/GenBank/DDBJ databases">
        <title>The Genome Sequence of Parabacteroides gordonii DSM 23371.</title>
        <authorList>
            <consortium name="The Broad Institute Genomics Platform"/>
            <person name="Earl A."/>
            <person name="Ward D."/>
            <person name="Feldgarden M."/>
            <person name="Gevers D."/>
            <person name="Martens E."/>
            <person name="Sakamoto M."/>
            <person name="Benno Y."/>
            <person name="Suzuki N."/>
            <person name="Matsunaga N."/>
            <person name="Koshihara K."/>
            <person name="Seki M."/>
            <person name="Komiya H."/>
            <person name="Walker B."/>
            <person name="Young S."/>
            <person name="Zeng Q."/>
            <person name="Gargeya S."/>
            <person name="Fitzgerald M."/>
            <person name="Haas B."/>
            <person name="Abouelleil A."/>
            <person name="Allen A.W."/>
            <person name="Alvarado L."/>
            <person name="Arachchi H.M."/>
            <person name="Berlin A.M."/>
            <person name="Chapman S.B."/>
            <person name="Gainer-Dewar J."/>
            <person name="Goldberg J."/>
            <person name="Griggs A."/>
            <person name="Gujja S."/>
            <person name="Hansen M."/>
            <person name="Howarth C."/>
            <person name="Imamovic A."/>
            <person name="Ireland A."/>
            <person name="Larimer J."/>
            <person name="McCowan C."/>
            <person name="Murphy C."/>
            <person name="Pearson M."/>
            <person name="Poon T.W."/>
            <person name="Priest M."/>
            <person name="Roberts A."/>
            <person name="Saif S."/>
            <person name="Shea T."/>
            <person name="Sisk P."/>
            <person name="Sykes S."/>
            <person name="Wortman J."/>
            <person name="Nusbaum C."/>
            <person name="Birren B."/>
        </authorList>
    </citation>
    <scope>NUCLEOTIDE SEQUENCE [LARGE SCALE GENOMIC DNA]</scope>
    <source>
        <strain evidence="3 4">MS-1</strain>
    </source>
</reference>
<proteinExistence type="predicted"/>
<dbReference type="GO" id="GO:0016787">
    <property type="term" value="F:hydrolase activity"/>
    <property type="evidence" value="ECO:0007669"/>
    <property type="project" value="InterPro"/>
</dbReference>
<dbReference type="RefSeq" id="WP_052349799.1">
    <property type="nucleotide sequence ID" value="NZ_AUAE01000011.1"/>
</dbReference>
<dbReference type="GO" id="GO:0005737">
    <property type="term" value="C:cytoplasm"/>
    <property type="evidence" value="ECO:0007669"/>
    <property type="project" value="TreeGrafter"/>
</dbReference>
<feature type="domain" description="Amidohydrolase-related" evidence="2">
    <location>
        <begin position="97"/>
        <end position="358"/>
    </location>
</feature>
<keyword evidence="4" id="KW-1185">Reference proteome</keyword>
<accession>A0A0F5JNE7</accession>
<dbReference type="InterPro" id="IPR032466">
    <property type="entry name" value="Metal_Hydrolase"/>
</dbReference>
<name>A0A0F5JNE7_9BACT</name>
<dbReference type="PANTHER" id="PTHR21240">
    <property type="entry name" value="2-AMINO-3-CARBOXYLMUCONATE-6-SEMIALDEHYDE DECARBOXYLASE"/>
    <property type="match status" value="1"/>
</dbReference>